<dbReference type="Proteomes" id="UP000236520">
    <property type="component" value="Unassembled WGS sequence"/>
</dbReference>
<name>A0A2J7YRG4_STRMQ</name>
<feature type="transmembrane region" description="Helical" evidence="1">
    <location>
        <begin position="51"/>
        <end position="72"/>
    </location>
</feature>
<keyword evidence="1" id="KW-0812">Transmembrane</keyword>
<feature type="transmembrane region" description="Helical" evidence="1">
    <location>
        <begin position="184"/>
        <end position="204"/>
    </location>
</feature>
<reference evidence="2 3" key="1">
    <citation type="submission" date="2015-09" db="EMBL/GenBank/DDBJ databases">
        <title>Genome sequence, genome mining and natural product profiling of a biocontrol bacterium Streptomyces malaysiensis F913.</title>
        <authorList>
            <person name="Xu Y."/>
            <person name="Wei J."/>
            <person name="Xie J."/>
            <person name="Li T."/>
            <person name="Zhou Z."/>
        </authorList>
    </citation>
    <scope>NUCLEOTIDE SEQUENCE [LARGE SCALE GENOMIC DNA]</scope>
    <source>
        <strain evidence="2 3">F913</strain>
    </source>
</reference>
<keyword evidence="1" id="KW-0472">Membrane</keyword>
<evidence type="ECO:0000313" key="2">
    <source>
        <dbReference type="EMBL" id="PNG90622.1"/>
    </source>
</evidence>
<evidence type="ECO:0000256" key="1">
    <source>
        <dbReference type="SAM" id="Phobius"/>
    </source>
</evidence>
<feature type="transmembrane region" description="Helical" evidence="1">
    <location>
        <begin position="155"/>
        <end position="172"/>
    </location>
</feature>
<dbReference type="AlphaFoldDB" id="A0A2J7YRG4"/>
<sequence length="398" mass="42980">MTPTSPVRRLRRLRRAERTCWTVLIGPLCAAPVTGASVMTTGDDPLSVPAAVGGTAFLAVLVLLVVFLLPLVHEWRADSLSGREADEAPHPVDWSAKGWVRVRDAFHSAGLDTARLDAVSTWSPVADLKVVHVPQPSPGRLGRMEDWGTRLQRRTSLWAIGAAAGLGFAFLKDRMALPFDGDRLLVPAVILVVALWAVAGTFLYHALTLNVRRPTVHVAIPRSWRTLLRSPAGAVLLRHEISHLRHGDPMRRRYLRHVPAAGKAAVCFDGVTALAVTPIESPAQTLASMAAFALTLTGGLYANSRVRRVLPTLMEMRADAEAVTDRESADRLSGFLTRQQEKNPTRQKADRLLALSRGWTGGHCAPYARAVAAAWVFAAGACLPALGIWTGVLDGVSA</sequence>
<comment type="caution">
    <text evidence="2">The sequence shown here is derived from an EMBL/GenBank/DDBJ whole genome shotgun (WGS) entry which is preliminary data.</text>
</comment>
<accession>A0A2J7YRG4</accession>
<dbReference type="RefSeq" id="WP_180990821.1">
    <property type="nucleotide sequence ID" value="NZ_LJIW01000002.1"/>
</dbReference>
<keyword evidence="1" id="KW-1133">Transmembrane helix</keyword>
<dbReference type="EMBL" id="LJIW01000002">
    <property type="protein sequence ID" value="PNG90622.1"/>
    <property type="molecule type" value="Genomic_DNA"/>
</dbReference>
<keyword evidence="3" id="KW-1185">Reference proteome</keyword>
<protein>
    <submittedName>
        <fullName evidence="2">Uncharacterized protein</fullName>
    </submittedName>
</protein>
<evidence type="ECO:0000313" key="3">
    <source>
        <dbReference type="Proteomes" id="UP000236520"/>
    </source>
</evidence>
<organism evidence="2 3">
    <name type="scientific">Streptomyces malaysiensis</name>
    <dbReference type="NCBI Taxonomy" id="92644"/>
    <lineage>
        <taxon>Bacteria</taxon>
        <taxon>Bacillati</taxon>
        <taxon>Actinomycetota</taxon>
        <taxon>Actinomycetes</taxon>
        <taxon>Kitasatosporales</taxon>
        <taxon>Streptomycetaceae</taxon>
        <taxon>Streptomyces</taxon>
        <taxon>Streptomyces violaceusniger group</taxon>
    </lineage>
</organism>
<proteinExistence type="predicted"/>
<gene>
    <name evidence="2" type="ORF">SMF913_26087</name>
</gene>